<protein>
    <submittedName>
        <fullName evidence="2">Uncharacterized protein</fullName>
    </submittedName>
</protein>
<organism evidence="2 3">
    <name type="scientific">Apiospora saccharicola</name>
    <dbReference type="NCBI Taxonomy" id="335842"/>
    <lineage>
        <taxon>Eukaryota</taxon>
        <taxon>Fungi</taxon>
        <taxon>Dikarya</taxon>
        <taxon>Ascomycota</taxon>
        <taxon>Pezizomycotina</taxon>
        <taxon>Sordariomycetes</taxon>
        <taxon>Xylariomycetidae</taxon>
        <taxon>Amphisphaeriales</taxon>
        <taxon>Apiosporaceae</taxon>
        <taxon>Apiospora</taxon>
    </lineage>
</organism>
<sequence length="59" mass="6632">MDYVDLHDGANFSELGIDCLMSFVISAKSREELSVVVSGSLFLEYLIVGALRIWTMYIL</sequence>
<keyword evidence="1" id="KW-0472">Membrane</keyword>
<evidence type="ECO:0000256" key="1">
    <source>
        <dbReference type="SAM" id="Phobius"/>
    </source>
</evidence>
<keyword evidence="1" id="KW-0812">Transmembrane</keyword>
<keyword evidence="1" id="KW-1133">Transmembrane helix</keyword>
<gene>
    <name evidence="2" type="ORF">PG996_011081</name>
</gene>
<name>A0ABR1UE23_9PEZI</name>
<dbReference type="Gene3D" id="1.10.1200.10">
    <property type="entry name" value="ACP-like"/>
    <property type="match status" value="1"/>
</dbReference>
<proteinExistence type="predicted"/>
<evidence type="ECO:0000313" key="3">
    <source>
        <dbReference type="Proteomes" id="UP001446871"/>
    </source>
</evidence>
<keyword evidence="3" id="KW-1185">Reference proteome</keyword>
<evidence type="ECO:0000313" key="2">
    <source>
        <dbReference type="EMBL" id="KAK8057144.1"/>
    </source>
</evidence>
<dbReference type="EMBL" id="JAQQWM010000007">
    <property type="protein sequence ID" value="KAK8057144.1"/>
    <property type="molecule type" value="Genomic_DNA"/>
</dbReference>
<comment type="caution">
    <text evidence="2">The sequence shown here is derived from an EMBL/GenBank/DDBJ whole genome shotgun (WGS) entry which is preliminary data.</text>
</comment>
<reference evidence="2 3" key="1">
    <citation type="submission" date="2023-01" db="EMBL/GenBank/DDBJ databases">
        <title>Analysis of 21 Apiospora genomes using comparative genomics revels a genus with tremendous synthesis potential of carbohydrate active enzymes and secondary metabolites.</title>
        <authorList>
            <person name="Sorensen T."/>
        </authorList>
    </citation>
    <scope>NUCLEOTIDE SEQUENCE [LARGE SCALE GENOMIC DNA]</scope>
    <source>
        <strain evidence="2 3">CBS 83171</strain>
    </source>
</reference>
<dbReference type="Proteomes" id="UP001446871">
    <property type="component" value="Unassembled WGS sequence"/>
</dbReference>
<dbReference type="InterPro" id="IPR036736">
    <property type="entry name" value="ACP-like_sf"/>
</dbReference>
<accession>A0ABR1UE23</accession>
<feature type="transmembrane region" description="Helical" evidence="1">
    <location>
        <begin position="33"/>
        <end position="54"/>
    </location>
</feature>